<keyword evidence="1" id="KW-0067">ATP-binding</keyword>
<dbReference type="EMBL" id="JAHWGI010001108">
    <property type="protein sequence ID" value="KAK3922755.1"/>
    <property type="molecule type" value="Genomic_DNA"/>
</dbReference>
<gene>
    <name evidence="3" type="ORF">KUF71_000157</name>
</gene>
<keyword evidence="1" id="KW-0227">DNA damage</keyword>
<evidence type="ECO:0000256" key="1">
    <source>
        <dbReference type="RuleBase" id="RU363044"/>
    </source>
</evidence>
<keyword evidence="1" id="KW-0547">Nucleotide-binding</keyword>
<keyword evidence="1" id="KW-0234">DNA repair</keyword>
<dbReference type="GO" id="GO:0043139">
    <property type="term" value="F:5'-3' DNA helicase activity"/>
    <property type="evidence" value="ECO:0007669"/>
    <property type="project" value="UniProtKB-EC"/>
</dbReference>
<dbReference type="Proteomes" id="UP001219518">
    <property type="component" value="Unassembled WGS sequence"/>
</dbReference>
<sequence>MKIKKQFNAFSDEVIQKAVNKAFERNEENPVLFDKEQACFDFDNYHFPSALALLGLEDNFVQMDIQLELDDSHKTSEMKFTSPNKRSEMEFQNMFEKLNQEQRNFFFKSRTFPSVPTRKSLINAVHLFAKNEHLFENNSHFGGISVITVGDFYQSKPVFARALYAQNSDNPYQEIFHKPLWHRFKVFKLTQIMRQNCIRKLYSKDIEFFKSRTFPSVPTRKSLINAVHLFAKNEDVDKFNKKASSNLKGKHYKAIASDVIRGSGSQLAKRQLLHCLHNSRHQDTMGIPSEILLKVNGKYMLSYNIDIDGGLCNGATATLKQIDFGRNTDGKKKPLRLWMEFDDIKTGQILRKKSESSTKLDTYLTHSIDCENSKLKVNRKQFPILVAHAISIIKSQGLSLSK</sequence>
<comment type="similarity">
    <text evidence="1">Belongs to the helicase family.</text>
</comment>
<dbReference type="EC" id="5.6.2.3" evidence="1"/>
<organism evidence="3 4">
    <name type="scientific">Frankliniella fusca</name>
    <dbReference type="NCBI Taxonomy" id="407009"/>
    <lineage>
        <taxon>Eukaryota</taxon>
        <taxon>Metazoa</taxon>
        <taxon>Ecdysozoa</taxon>
        <taxon>Arthropoda</taxon>
        <taxon>Hexapoda</taxon>
        <taxon>Insecta</taxon>
        <taxon>Pterygota</taxon>
        <taxon>Neoptera</taxon>
        <taxon>Paraneoptera</taxon>
        <taxon>Thysanoptera</taxon>
        <taxon>Terebrantia</taxon>
        <taxon>Thripoidea</taxon>
        <taxon>Thripidae</taxon>
        <taxon>Frankliniella</taxon>
    </lineage>
</organism>
<evidence type="ECO:0000259" key="2">
    <source>
        <dbReference type="Pfam" id="PF05970"/>
    </source>
</evidence>
<protein>
    <recommendedName>
        <fullName evidence="1">ATP-dependent DNA helicase</fullName>
        <ecNumber evidence="1">5.6.2.3</ecNumber>
    </recommendedName>
</protein>
<comment type="cofactor">
    <cofactor evidence="1">
        <name>Mg(2+)</name>
        <dbReference type="ChEBI" id="CHEBI:18420"/>
    </cofactor>
</comment>
<comment type="caution">
    <text evidence="3">The sequence shown here is derived from an EMBL/GenBank/DDBJ whole genome shotgun (WGS) entry which is preliminary data.</text>
</comment>
<keyword evidence="1" id="KW-0233">DNA recombination</keyword>
<evidence type="ECO:0000313" key="3">
    <source>
        <dbReference type="EMBL" id="KAK3922755.1"/>
    </source>
</evidence>
<evidence type="ECO:0000313" key="4">
    <source>
        <dbReference type="Proteomes" id="UP001219518"/>
    </source>
</evidence>
<name>A0AAE1HLH3_9NEOP</name>
<feature type="domain" description="DNA helicase Pif1-like DEAD-box helicase" evidence="2">
    <location>
        <begin position="136"/>
        <end position="204"/>
    </location>
</feature>
<reference evidence="3" key="2">
    <citation type="journal article" date="2023" name="BMC Genomics">
        <title>Pest status, molecular evolution, and epigenetic factors derived from the genome assembly of Frankliniella fusca, a thysanopteran phytovirus vector.</title>
        <authorList>
            <person name="Catto M.A."/>
            <person name="Labadie P.E."/>
            <person name="Jacobson A.L."/>
            <person name="Kennedy G.G."/>
            <person name="Srinivasan R."/>
            <person name="Hunt B.G."/>
        </authorList>
    </citation>
    <scope>NUCLEOTIDE SEQUENCE</scope>
    <source>
        <strain evidence="3">PL_HMW_Pooled</strain>
    </source>
</reference>
<keyword evidence="1" id="KW-0378">Hydrolase</keyword>
<dbReference type="GO" id="GO:0016787">
    <property type="term" value="F:hydrolase activity"/>
    <property type="evidence" value="ECO:0007669"/>
    <property type="project" value="UniProtKB-KW"/>
</dbReference>
<accession>A0AAE1HLH3</accession>
<dbReference type="GO" id="GO:0006310">
    <property type="term" value="P:DNA recombination"/>
    <property type="evidence" value="ECO:0007669"/>
    <property type="project" value="UniProtKB-KW"/>
</dbReference>
<proteinExistence type="inferred from homology"/>
<dbReference type="AlphaFoldDB" id="A0AAE1HLH3"/>
<comment type="catalytic activity">
    <reaction evidence="1">
        <text>ATP + H2O = ADP + phosphate + H(+)</text>
        <dbReference type="Rhea" id="RHEA:13065"/>
        <dbReference type="ChEBI" id="CHEBI:15377"/>
        <dbReference type="ChEBI" id="CHEBI:15378"/>
        <dbReference type="ChEBI" id="CHEBI:30616"/>
        <dbReference type="ChEBI" id="CHEBI:43474"/>
        <dbReference type="ChEBI" id="CHEBI:456216"/>
        <dbReference type="EC" id="5.6.2.3"/>
    </reaction>
</comment>
<dbReference type="GO" id="GO:0006281">
    <property type="term" value="P:DNA repair"/>
    <property type="evidence" value="ECO:0007669"/>
    <property type="project" value="UniProtKB-KW"/>
</dbReference>
<dbReference type="PANTHER" id="PTHR47642">
    <property type="entry name" value="ATP-DEPENDENT DNA HELICASE"/>
    <property type="match status" value="1"/>
</dbReference>
<dbReference type="Pfam" id="PF05970">
    <property type="entry name" value="PIF1"/>
    <property type="match status" value="1"/>
</dbReference>
<dbReference type="GO" id="GO:0005524">
    <property type="term" value="F:ATP binding"/>
    <property type="evidence" value="ECO:0007669"/>
    <property type="project" value="UniProtKB-KW"/>
</dbReference>
<dbReference type="InterPro" id="IPR027417">
    <property type="entry name" value="P-loop_NTPase"/>
</dbReference>
<keyword evidence="1 3" id="KW-0347">Helicase</keyword>
<dbReference type="SUPFAM" id="SSF52540">
    <property type="entry name" value="P-loop containing nucleoside triphosphate hydrolases"/>
    <property type="match status" value="1"/>
</dbReference>
<dbReference type="InterPro" id="IPR010285">
    <property type="entry name" value="DNA_helicase_pif1-like_DEAD"/>
</dbReference>
<dbReference type="InterPro" id="IPR051055">
    <property type="entry name" value="PIF1_helicase"/>
</dbReference>
<keyword evidence="4" id="KW-1185">Reference proteome</keyword>
<feature type="non-terminal residue" evidence="3">
    <location>
        <position position="1"/>
    </location>
</feature>
<reference evidence="3" key="1">
    <citation type="submission" date="2021-07" db="EMBL/GenBank/DDBJ databases">
        <authorList>
            <person name="Catto M.A."/>
            <person name="Jacobson A."/>
            <person name="Kennedy G."/>
            <person name="Labadie P."/>
            <person name="Hunt B.G."/>
            <person name="Srinivasan R."/>
        </authorList>
    </citation>
    <scope>NUCLEOTIDE SEQUENCE</scope>
    <source>
        <strain evidence="3">PL_HMW_Pooled</strain>
        <tissue evidence="3">Head</tissue>
    </source>
</reference>
<dbReference type="GO" id="GO:0000723">
    <property type="term" value="P:telomere maintenance"/>
    <property type="evidence" value="ECO:0007669"/>
    <property type="project" value="InterPro"/>
</dbReference>